<evidence type="ECO:0000313" key="2">
    <source>
        <dbReference type="Proteomes" id="UP001169006"/>
    </source>
</evidence>
<organism evidence="1 2">
    <name type="scientific">Rhizobium oryzicola</name>
    <dbReference type="NCBI Taxonomy" id="1232668"/>
    <lineage>
        <taxon>Bacteria</taxon>
        <taxon>Pseudomonadati</taxon>
        <taxon>Pseudomonadota</taxon>
        <taxon>Alphaproteobacteria</taxon>
        <taxon>Hyphomicrobiales</taxon>
        <taxon>Rhizobiaceae</taxon>
        <taxon>Rhizobium/Agrobacterium group</taxon>
        <taxon>Rhizobium</taxon>
    </lineage>
</organism>
<dbReference type="Pfam" id="PF13174">
    <property type="entry name" value="TPR_6"/>
    <property type="match status" value="1"/>
</dbReference>
<accession>A0ABT8SXJ8</accession>
<comment type="caution">
    <text evidence="1">The sequence shown here is derived from an EMBL/GenBank/DDBJ whole genome shotgun (WGS) entry which is preliminary data.</text>
</comment>
<dbReference type="EMBL" id="JAUKWQ010000004">
    <property type="protein sequence ID" value="MDO1583179.1"/>
    <property type="molecule type" value="Genomic_DNA"/>
</dbReference>
<keyword evidence="2" id="KW-1185">Reference proteome</keyword>
<name>A0ABT8SXJ8_9HYPH</name>
<dbReference type="Gene3D" id="1.25.40.10">
    <property type="entry name" value="Tetratricopeptide repeat domain"/>
    <property type="match status" value="1"/>
</dbReference>
<dbReference type="RefSeq" id="WP_302077374.1">
    <property type="nucleotide sequence ID" value="NZ_JAUKWQ010000004.1"/>
</dbReference>
<dbReference type="InterPro" id="IPR011990">
    <property type="entry name" value="TPR-like_helical_dom_sf"/>
</dbReference>
<dbReference type="SUPFAM" id="SSF48452">
    <property type="entry name" value="TPR-like"/>
    <property type="match status" value="1"/>
</dbReference>
<dbReference type="InterPro" id="IPR019734">
    <property type="entry name" value="TPR_rpt"/>
</dbReference>
<proteinExistence type="predicted"/>
<reference evidence="1" key="2">
    <citation type="submission" date="2023-07" db="EMBL/GenBank/DDBJ databases">
        <authorList>
            <person name="Sun H."/>
        </authorList>
    </citation>
    <scope>NUCLEOTIDE SEQUENCE</scope>
    <source>
        <strain evidence="1">05753</strain>
    </source>
</reference>
<evidence type="ECO:0000313" key="1">
    <source>
        <dbReference type="EMBL" id="MDO1583179.1"/>
    </source>
</evidence>
<sequence>MVDDTELLLEREDVKTLVELGFMAITAGMLGDAETIFQGITAARPDQEAGPLGLAMVRLAQDRPADAVALLKKLPPSEAVLTYLGLAQARHGDRAAAARCLHGVIASAPNSSFADMAGAAISEFSL</sequence>
<dbReference type="Pfam" id="PF14559">
    <property type="entry name" value="TPR_19"/>
    <property type="match status" value="1"/>
</dbReference>
<reference evidence="1" key="1">
    <citation type="journal article" date="2015" name="Int. J. Syst. Evol. Microbiol.">
        <title>Rhizobium oryzicola sp. nov., potential plant-growth-promoting endophytic bacteria isolated from rice roots.</title>
        <authorList>
            <person name="Zhang X.X."/>
            <person name="Gao J.S."/>
            <person name="Cao Y.H."/>
            <person name="Sheirdil R.A."/>
            <person name="Wang X.C."/>
            <person name="Zhang L."/>
        </authorList>
    </citation>
    <scope>NUCLEOTIDE SEQUENCE</scope>
    <source>
        <strain evidence="1">05753</strain>
    </source>
</reference>
<protein>
    <submittedName>
        <fullName evidence="1">Tetratricopeptide repeat protein</fullName>
    </submittedName>
</protein>
<dbReference type="Proteomes" id="UP001169006">
    <property type="component" value="Unassembled WGS sequence"/>
</dbReference>
<gene>
    <name evidence="1" type="ORF">Q2T52_13895</name>
</gene>